<reference evidence="4 5" key="1">
    <citation type="submission" date="2024-07" db="EMBL/GenBank/DDBJ databases">
        <title>Section-level genome sequencing and comparative genomics of Aspergillus sections Usti and Cavernicolus.</title>
        <authorList>
            <consortium name="Lawrence Berkeley National Laboratory"/>
            <person name="Nybo J.L."/>
            <person name="Vesth T.C."/>
            <person name="Theobald S."/>
            <person name="Frisvad J.C."/>
            <person name="Larsen T.O."/>
            <person name="Kjaerboelling I."/>
            <person name="Rothschild-Mancinelli K."/>
            <person name="Lyhne E.K."/>
            <person name="Kogle M.E."/>
            <person name="Barry K."/>
            <person name="Clum A."/>
            <person name="Na H."/>
            <person name="Ledsgaard L."/>
            <person name="Lin J."/>
            <person name="Lipzen A."/>
            <person name="Kuo A."/>
            <person name="Riley R."/>
            <person name="Mondo S."/>
            <person name="Labutti K."/>
            <person name="Haridas S."/>
            <person name="Pangalinan J."/>
            <person name="Salamov A.A."/>
            <person name="Simmons B.A."/>
            <person name="Magnuson J.K."/>
            <person name="Chen J."/>
            <person name="Drula E."/>
            <person name="Henrissat B."/>
            <person name="Wiebenga A."/>
            <person name="Lubbers R.J."/>
            <person name="Gomes A.C."/>
            <person name="Makela M.R."/>
            <person name="Stajich J."/>
            <person name="Grigoriev I.V."/>
            <person name="Mortensen U.H."/>
            <person name="De Vries R.P."/>
            <person name="Baker S.E."/>
            <person name="Andersen M.R."/>
        </authorList>
    </citation>
    <scope>NUCLEOTIDE SEQUENCE [LARGE SCALE GENOMIC DNA]</scope>
    <source>
        <strain evidence="4 5">CBS 209.92</strain>
    </source>
</reference>
<evidence type="ECO:0000256" key="1">
    <source>
        <dbReference type="SAM" id="MobiDB-lite"/>
    </source>
</evidence>
<accession>A0ABR4FH94</accession>
<feature type="region of interest" description="Disordered" evidence="1">
    <location>
        <begin position="270"/>
        <end position="289"/>
    </location>
</feature>
<feature type="region of interest" description="Disordered" evidence="1">
    <location>
        <begin position="302"/>
        <end position="348"/>
    </location>
</feature>
<dbReference type="InterPro" id="IPR018535">
    <property type="entry name" value="DUF1996"/>
</dbReference>
<sequence>MFISSLVLLATAGTVQGYTIVNSGYVMRKNIDSIVLPGNYTSHMHSFFGNDAVTANTTTTEELLGGCSTNDNANDLSVYWHPTLYANTNGALVPIEARYFKAYYNNIGNAEIPFPTDFKAVTGNPSASSAEEVNELINMSWWCEYGPETTPDSNGWPNAGCNLGRLQTQILFPDCVNPDTLEYDYSSRAWLVNENRCPDGMKRIPQLRFSIRFDHSEVLPNGWSGEAPLQLASGNSYSFHADFINGWLPEAAENMMLATDKREFQVVTGPRTELPSCTPVDADPDHGTSDYVESLAMMAEDSEPVAYEPELEPAATSTAVTPEATEAPQKTECSRRKRGHSRRHGGRS</sequence>
<dbReference type="Pfam" id="PF09362">
    <property type="entry name" value="DUF1996"/>
    <property type="match status" value="1"/>
</dbReference>
<protein>
    <recommendedName>
        <fullName evidence="3">DUF1996 domain-containing protein</fullName>
    </recommendedName>
</protein>
<dbReference type="Proteomes" id="UP001610563">
    <property type="component" value="Unassembled WGS sequence"/>
</dbReference>
<feature type="compositionally biased region" description="Basic residues" evidence="1">
    <location>
        <begin position="335"/>
        <end position="348"/>
    </location>
</feature>
<name>A0ABR4FH94_9EURO</name>
<gene>
    <name evidence="4" type="ORF">BJX66DRAFT_320253</name>
</gene>
<dbReference type="PANTHER" id="PTHR43662:SF12">
    <property type="entry name" value="DUF1996 DOMAIN-CONTAINING PROTEIN-RELATED"/>
    <property type="match status" value="1"/>
</dbReference>
<comment type="caution">
    <text evidence="4">The sequence shown here is derived from an EMBL/GenBank/DDBJ whole genome shotgun (WGS) entry which is preliminary data.</text>
</comment>
<proteinExistence type="predicted"/>
<evidence type="ECO:0000313" key="4">
    <source>
        <dbReference type="EMBL" id="KAL2782620.1"/>
    </source>
</evidence>
<feature type="signal peptide" evidence="2">
    <location>
        <begin position="1"/>
        <end position="17"/>
    </location>
</feature>
<evidence type="ECO:0000259" key="3">
    <source>
        <dbReference type="Pfam" id="PF09362"/>
    </source>
</evidence>
<evidence type="ECO:0000313" key="5">
    <source>
        <dbReference type="Proteomes" id="UP001610563"/>
    </source>
</evidence>
<feature type="domain" description="DUF1996" evidence="3">
    <location>
        <begin position="32"/>
        <end position="247"/>
    </location>
</feature>
<dbReference type="EMBL" id="JBFTWV010000369">
    <property type="protein sequence ID" value="KAL2782620.1"/>
    <property type="molecule type" value="Genomic_DNA"/>
</dbReference>
<keyword evidence="2" id="KW-0732">Signal</keyword>
<organism evidence="4 5">
    <name type="scientific">Aspergillus keveii</name>
    <dbReference type="NCBI Taxonomy" id="714993"/>
    <lineage>
        <taxon>Eukaryota</taxon>
        <taxon>Fungi</taxon>
        <taxon>Dikarya</taxon>
        <taxon>Ascomycota</taxon>
        <taxon>Pezizomycotina</taxon>
        <taxon>Eurotiomycetes</taxon>
        <taxon>Eurotiomycetidae</taxon>
        <taxon>Eurotiales</taxon>
        <taxon>Aspergillaceae</taxon>
        <taxon>Aspergillus</taxon>
        <taxon>Aspergillus subgen. Nidulantes</taxon>
    </lineage>
</organism>
<dbReference type="PANTHER" id="PTHR43662">
    <property type="match status" value="1"/>
</dbReference>
<keyword evidence="5" id="KW-1185">Reference proteome</keyword>
<evidence type="ECO:0000256" key="2">
    <source>
        <dbReference type="SAM" id="SignalP"/>
    </source>
</evidence>
<feature type="chain" id="PRO_5046303155" description="DUF1996 domain-containing protein" evidence="2">
    <location>
        <begin position="18"/>
        <end position="348"/>
    </location>
</feature>